<evidence type="ECO:0000259" key="3">
    <source>
        <dbReference type="Pfam" id="PF00149"/>
    </source>
</evidence>
<dbReference type="EMBL" id="UZAH01000716">
    <property type="protein sequence ID" value="VDO19203.1"/>
    <property type="molecule type" value="Genomic_DNA"/>
</dbReference>
<dbReference type="GO" id="GO:0003993">
    <property type="term" value="F:acid phosphatase activity"/>
    <property type="evidence" value="ECO:0007669"/>
    <property type="project" value="UniProtKB-EC"/>
</dbReference>
<keyword evidence="6" id="KW-1185">Reference proteome</keyword>
<feature type="domain" description="Purple acid phosphatase N-terminal" evidence="4">
    <location>
        <begin position="12"/>
        <end position="59"/>
    </location>
</feature>
<dbReference type="Proteomes" id="UP000050761">
    <property type="component" value="Unassembled WGS sequence"/>
</dbReference>
<feature type="domain" description="Calcineurin-like phosphoesterase" evidence="3">
    <location>
        <begin position="71"/>
        <end position="139"/>
    </location>
</feature>
<sequence length="153" mass="17086">MQRNVFQVVEGKCTEFIGNRKSKTKRFIHRVTLTGLVPGNTYQYRVGSEYGWSALYKFTAMTPRSDGGYEIAVFGDLGNQNARSLAKLQRLAQDGDIDMVLHVGDFAYNLDTDDGEVGDEFFRQLEPVAAYVPYMAAVGSVQLHTLCQPLHNA</sequence>
<organism evidence="6 7">
    <name type="scientific">Heligmosomoides polygyrus</name>
    <name type="common">Parasitic roundworm</name>
    <dbReference type="NCBI Taxonomy" id="6339"/>
    <lineage>
        <taxon>Eukaryota</taxon>
        <taxon>Metazoa</taxon>
        <taxon>Ecdysozoa</taxon>
        <taxon>Nematoda</taxon>
        <taxon>Chromadorea</taxon>
        <taxon>Rhabditida</taxon>
        <taxon>Rhabditina</taxon>
        <taxon>Rhabditomorpha</taxon>
        <taxon>Strongyloidea</taxon>
        <taxon>Heligmosomidae</taxon>
        <taxon>Heligmosomoides</taxon>
    </lineage>
</organism>
<evidence type="ECO:0000256" key="1">
    <source>
        <dbReference type="ARBA" id="ARBA00022729"/>
    </source>
</evidence>
<dbReference type="WBParaSite" id="HPBE_0000082001-mRNA-1">
    <property type="protein sequence ID" value="HPBE_0000082001-mRNA-1"/>
    <property type="gene ID" value="HPBE_0000082001"/>
</dbReference>
<dbReference type="InterPro" id="IPR004843">
    <property type="entry name" value="Calcineurin-like_PHP"/>
</dbReference>
<dbReference type="Gene3D" id="2.60.40.380">
    <property type="entry name" value="Purple acid phosphatase-like, N-terminal"/>
    <property type="match status" value="1"/>
</dbReference>
<evidence type="ECO:0000313" key="7">
    <source>
        <dbReference type="WBParaSite" id="HPBE_0000082001-mRNA-1"/>
    </source>
</evidence>
<reference evidence="5 6" key="1">
    <citation type="submission" date="2018-11" db="EMBL/GenBank/DDBJ databases">
        <authorList>
            <consortium name="Pathogen Informatics"/>
        </authorList>
    </citation>
    <scope>NUCLEOTIDE SEQUENCE [LARGE SCALE GENOMIC DNA]</scope>
</reference>
<dbReference type="Pfam" id="PF00149">
    <property type="entry name" value="Metallophos"/>
    <property type="match status" value="1"/>
</dbReference>
<dbReference type="InterPro" id="IPR008963">
    <property type="entry name" value="Purple_acid_Pase-like_N"/>
</dbReference>
<dbReference type="GO" id="GO:0046872">
    <property type="term" value="F:metal ion binding"/>
    <property type="evidence" value="ECO:0007669"/>
    <property type="project" value="InterPro"/>
</dbReference>
<accession>A0A183F3S8</accession>
<evidence type="ECO:0000256" key="2">
    <source>
        <dbReference type="RuleBase" id="RU361203"/>
    </source>
</evidence>
<dbReference type="InterPro" id="IPR029052">
    <property type="entry name" value="Metallo-depent_PP-like"/>
</dbReference>
<accession>A0A3P7UEJ7</accession>
<keyword evidence="2" id="KW-0378">Hydrolase</keyword>
<dbReference type="EC" id="3.1.3.2" evidence="2"/>
<reference evidence="7" key="2">
    <citation type="submission" date="2019-09" db="UniProtKB">
        <authorList>
            <consortium name="WormBaseParasite"/>
        </authorList>
    </citation>
    <scope>IDENTIFICATION</scope>
</reference>
<proteinExistence type="inferred from homology"/>
<dbReference type="InterPro" id="IPR015914">
    <property type="entry name" value="PAPs_N"/>
</dbReference>
<dbReference type="SUPFAM" id="SSF56300">
    <property type="entry name" value="Metallo-dependent phosphatases"/>
    <property type="match status" value="1"/>
</dbReference>
<dbReference type="Gene3D" id="3.60.21.10">
    <property type="match status" value="1"/>
</dbReference>
<comment type="similarity">
    <text evidence="2">Belongs to the metallophosphoesterase superfamily. Purple acid phosphatase family.</text>
</comment>
<dbReference type="AlphaFoldDB" id="A0A183F3S8"/>
<evidence type="ECO:0000313" key="5">
    <source>
        <dbReference type="EMBL" id="VDO19203.1"/>
    </source>
</evidence>
<dbReference type="SUPFAM" id="SSF49363">
    <property type="entry name" value="Purple acid phosphatase, N-terminal domain"/>
    <property type="match status" value="1"/>
</dbReference>
<keyword evidence="1" id="KW-0732">Signal</keyword>
<evidence type="ECO:0000313" key="6">
    <source>
        <dbReference type="Proteomes" id="UP000050761"/>
    </source>
</evidence>
<name>A0A183F3S8_HELPZ</name>
<gene>
    <name evidence="5" type="ORF">HPBE_LOCUS821</name>
</gene>
<protein>
    <recommendedName>
        <fullName evidence="2">Purple acid phosphatase</fullName>
        <ecNumber evidence="2">3.1.3.2</ecNumber>
    </recommendedName>
</protein>
<evidence type="ECO:0000259" key="4">
    <source>
        <dbReference type="Pfam" id="PF16656"/>
    </source>
</evidence>
<comment type="catalytic activity">
    <reaction evidence="2">
        <text>a phosphate monoester + H2O = an alcohol + phosphate</text>
        <dbReference type="Rhea" id="RHEA:15017"/>
        <dbReference type="ChEBI" id="CHEBI:15377"/>
        <dbReference type="ChEBI" id="CHEBI:30879"/>
        <dbReference type="ChEBI" id="CHEBI:43474"/>
        <dbReference type="ChEBI" id="CHEBI:67140"/>
        <dbReference type="EC" id="3.1.3.2"/>
    </reaction>
</comment>
<dbReference type="Pfam" id="PF16656">
    <property type="entry name" value="Pur_ac_phosph_N"/>
    <property type="match status" value="1"/>
</dbReference>
<dbReference type="PANTHER" id="PTHR45867:SF3">
    <property type="entry name" value="ACID PHOSPHATASE TYPE 7"/>
    <property type="match status" value="1"/>
</dbReference>
<dbReference type="PANTHER" id="PTHR45867">
    <property type="entry name" value="PURPLE ACID PHOSPHATASE"/>
    <property type="match status" value="1"/>
</dbReference>
<dbReference type="OrthoDB" id="45007at2759"/>